<evidence type="ECO:0000313" key="3">
    <source>
        <dbReference type="Proteomes" id="UP000499080"/>
    </source>
</evidence>
<feature type="region of interest" description="Disordered" evidence="1">
    <location>
        <begin position="1"/>
        <end position="28"/>
    </location>
</feature>
<dbReference type="Proteomes" id="UP000499080">
    <property type="component" value="Unassembled WGS sequence"/>
</dbReference>
<accession>A0A4Y2FT46</accession>
<feature type="region of interest" description="Disordered" evidence="1">
    <location>
        <begin position="61"/>
        <end position="81"/>
    </location>
</feature>
<proteinExistence type="predicted"/>
<evidence type="ECO:0000313" key="2">
    <source>
        <dbReference type="EMBL" id="GBM43519.1"/>
    </source>
</evidence>
<dbReference type="EMBL" id="BGPR01001032">
    <property type="protein sequence ID" value="GBM43519.1"/>
    <property type="molecule type" value="Genomic_DNA"/>
</dbReference>
<protein>
    <submittedName>
        <fullName evidence="2">Uncharacterized protein</fullName>
    </submittedName>
</protein>
<feature type="compositionally biased region" description="Low complexity" evidence="1">
    <location>
        <begin position="19"/>
        <end position="28"/>
    </location>
</feature>
<gene>
    <name evidence="2" type="ORF">AVEN_96184_1</name>
</gene>
<dbReference type="AlphaFoldDB" id="A0A4Y2FT46"/>
<organism evidence="2 3">
    <name type="scientific">Araneus ventricosus</name>
    <name type="common">Orbweaver spider</name>
    <name type="synonym">Epeira ventricosa</name>
    <dbReference type="NCBI Taxonomy" id="182803"/>
    <lineage>
        <taxon>Eukaryota</taxon>
        <taxon>Metazoa</taxon>
        <taxon>Ecdysozoa</taxon>
        <taxon>Arthropoda</taxon>
        <taxon>Chelicerata</taxon>
        <taxon>Arachnida</taxon>
        <taxon>Araneae</taxon>
        <taxon>Araneomorphae</taxon>
        <taxon>Entelegynae</taxon>
        <taxon>Araneoidea</taxon>
        <taxon>Araneidae</taxon>
        <taxon>Araneus</taxon>
    </lineage>
</organism>
<reference evidence="2 3" key="1">
    <citation type="journal article" date="2019" name="Sci. Rep.">
        <title>Orb-weaving spider Araneus ventricosus genome elucidates the spidroin gene catalogue.</title>
        <authorList>
            <person name="Kono N."/>
            <person name="Nakamura H."/>
            <person name="Ohtoshi R."/>
            <person name="Moran D.A.P."/>
            <person name="Shinohara A."/>
            <person name="Yoshida Y."/>
            <person name="Fujiwara M."/>
            <person name="Mori M."/>
            <person name="Tomita M."/>
            <person name="Arakawa K."/>
        </authorList>
    </citation>
    <scope>NUCLEOTIDE SEQUENCE [LARGE SCALE GENOMIC DNA]</scope>
</reference>
<keyword evidence="3" id="KW-1185">Reference proteome</keyword>
<comment type="caution">
    <text evidence="2">The sequence shown here is derived from an EMBL/GenBank/DDBJ whole genome shotgun (WGS) entry which is preliminary data.</text>
</comment>
<evidence type="ECO:0000256" key="1">
    <source>
        <dbReference type="SAM" id="MobiDB-lite"/>
    </source>
</evidence>
<sequence>MVSDSLAPLGSIDGRNSTRRTVATTHTQSTTALRNCIEVSVHRLASFVMSDHFRHFSGTFESPHKLSSTNDLDGPTTGDKAVHRERNGEAWIMGTGLNTRVT</sequence>
<name>A0A4Y2FT46_ARAVE</name>